<dbReference type="AlphaFoldDB" id="A0A348G499"/>
<dbReference type="EMBL" id="AP018907">
    <property type="protein sequence ID" value="BBF94382.1"/>
    <property type="molecule type" value="Genomic_DNA"/>
</dbReference>
<dbReference type="OrthoDB" id="7914255at2"/>
<dbReference type="SUPFAM" id="SSF111369">
    <property type="entry name" value="HlyD-like secretion proteins"/>
    <property type="match status" value="1"/>
</dbReference>
<proteinExistence type="inferred from homology"/>
<evidence type="ECO:0000313" key="5">
    <source>
        <dbReference type="Proteomes" id="UP000266934"/>
    </source>
</evidence>
<keyword evidence="2" id="KW-0175">Coiled coil</keyword>
<sequence length="328" mass="35203">MRPTPLIAGLACVLFASAAPAAEIVVKPASVEDWKAVFATVEPVRQLVARARIGGTIDKLNVKEGDEIPAGAEVATVVDEKLLLQMKVSDQRIRSQAAQRDQAKVDFDRIEELKRRGVSSQTQLDQARTALDVAERTLAAMQAERGVIEQQMKEGVVYSPGAGRVLTVPVSVGRVVLPGETIATLAEDRYILRLRLPERHAQIMHAGDPVRIGARGLGSDDLKGKGEEALRTGRVRLVYPEIQGGLVVADVEVEGLGNYFVGERTRVYVTTGRRSAIVVPAAAVYARAGAHFVRLKDGTEAVVQPGEARDGQIEILSGLQAGEVVVTP</sequence>
<keyword evidence="5" id="KW-1185">Reference proteome</keyword>
<feature type="coiled-coil region" evidence="2">
    <location>
        <begin position="124"/>
        <end position="151"/>
    </location>
</feature>
<feature type="chain" id="PRO_5016957448" evidence="3">
    <location>
        <begin position="22"/>
        <end position="328"/>
    </location>
</feature>
<dbReference type="Gene3D" id="2.40.50.100">
    <property type="match status" value="1"/>
</dbReference>
<keyword evidence="3" id="KW-0732">Signal</keyword>
<dbReference type="PANTHER" id="PTHR30469">
    <property type="entry name" value="MULTIDRUG RESISTANCE PROTEIN MDTA"/>
    <property type="match status" value="1"/>
</dbReference>
<gene>
    <name evidence="4" type="ORF">BLTE_30670</name>
</gene>
<dbReference type="Gene3D" id="1.10.287.470">
    <property type="entry name" value="Helix hairpin bin"/>
    <property type="match status" value="1"/>
</dbReference>
<feature type="signal peptide" evidence="3">
    <location>
        <begin position="1"/>
        <end position="21"/>
    </location>
</feature>
<dbReference type="RefSeq" id="WP_126401485.1">
    <property type="nucleotide sequence ID" value="NZ_AP018907.1"/>
</dbReference>
<comment type="similarity">
    <text evidence="1">Belongs to the membrane fusion protein (MFP) (TC 8.A.1) family.</text>
</comment>
<name>A0A348G499_9HYPH</name>
<dbReference type="NCBIfam" id="TIGR01730">
    <property type="entry name" value="RND_mfp"/>
    <property type="match status" value="1"/>
</dbReference>
<dbReference type="Proteomes" id="UP000266934">
    <property type="component" value="Chromosome"/>
</dbReference>
<dbReference type="Gene3D" id="2.40.420.20">
    <property type="match status" value="1"/>
</dbReference>
<dbReference type="KEGG" id="blag:BLTE_30670"/>
<reference evidence="4 5" key="1">
    <citation type="submission" date="2018-08" db="EMBL/GenBank/DDBJ databases">
        <title>Complete genome sequencing of Blastochloris tepida GI.</title>
        <authorList>
            <person name="Tsukatani Y."/>
            <person name="Mori H."/>
        </authorList>
    </citation>
    <scope>NUCLEOTIDE SEQUENCE [LARGE SCALE GENOMIC DNA]</scope>
    <source>
        <strain evidence="4 5">GI</strain>
    </source>
</reference>
<evidence type="ECO:0000256" key="2">
    <source>
        <dbReference type="SAM" id="Coils"/>
    </source>
</evidence>
<dbReference type="PANTHER" id="PTHR30469:SF15">
    <property type="entry name" value="HLYD FAMILY OF SECRETION PROTEINS"/>
    <property type="match status" value="1"/>
</dbReference>
<dbReference type="GO" id="GO:0015562">
    <property type="term" value="F:efflux transmembrane transporter activity"/>
    <property type="evidence" value="ECO:0007669"/>
    <property type="project" value="TreeGrafter"/>
</dbReference>
<protein>
    <submittedName>
        <fullName evidence="4">Membrane protein</fullName>
    </submittedName>
</protein>
<dbReference type="GO" id="GO:1990281">
    <property type="term" value="C:efflux pump complex"/>
    <property type="evidence" value="ECO:0007669"/>
    <property type="project" value="TreeGrafter"/>
</dbReference>
<organism evidence="4 5">
    <name type="scientific">Blastochloris tepida</name>
    <dbReference type="NCBI Taxonomy" id="2233851"/>
    <lineage>
        <taxon>Bacteria</taxon>
        <taxon>Pseudomonadati</taxon>
        <taxon>Pseudomonadota</taxon>
        <taxon>Alphaproteobacteria</taxon>
        <taxon>Hyphomicrobiales</taxon>
        <taxon>Blastochloridaceae</taxon>
        <taxon>Blastochloris</taxon>
    </lineage>
</organism>
<evidence type="ECO:0000256" key="1">
    <source>
        <dbReference type="ARBA" id="ARBA00009477"/>
    </source>
</evidence>
<evidence type="ECO:0000256" key="3">
    <source>
        <dbReference type="SAM" id="SignalP"/>
    </source>
</evidence>
<dbReference type="InterPro" id="IPR006143">
    <property type="entry name" value="RND_pump_MFP"/>
</dbReference>
<evidence type="ECO:0000313" key="4">
    <source>
        <dbReference type="EMBL" id="BBF94382.1"/>
    </source>
</evidence>
<accession>A0A348G499</accession>